<dbReference type="RefSeq" id="WP_158868260.1">
    <property type="nucleotide sequence ID" value="NZ_CP046401.1"/>
</dbReference>
<dbReference type="InterPro" id="IPR053161">
    <property type="entry name" value="Ulvan_degrading_GH"/>
</dbReference>
<proteinExistence type="predicted"/>
<dbReference type="KEGG" id="mcos:GM418_16450"/>
<protein>
    <submittedName>
        <fullName evidence="1">Uncharacterized protein</fullName>
    </submittedName>
</protein>
<dbReference type="Proteomes" id="UP000428260">
    <property type="component" value="Chromosome"/>
</dbReference>
<evidence type="ECO:0000313" key="2">
    <source>
        <dbReference type="Proteomes" id="UP000428260"/>
    </source>
</evidence>
<gene>
    <name evidence="1" type="ORF">GM418_16450</name>
</gene>
<keyword evidence="2" id="KW-1185">Reference proteome</keyword>
<reference evidence="1 2" key="1">
    <citation type="submission" date="2019-11" db="EMBL/GenBank/DDBJ databases">
        <authorList>
            <person name="Zheng R.K."/>
            <person name="Sun C.M."/>
        </authorList>
    </citation>
    <scope>NUCLEOTIDE SEQUENCE [LARGE SCALE GENOMIC DNA]</scope>
    <source>
        <strain evidence="1 2">WC007</strain>
    </source>
</reference>
<name>A0A6I6JQF2_9BACT</name>
<dbReference type="EMBL" id="CP046401">
    <property type="protein sequence ID" value="QGY45206.1"/>
    <property type="molecule type" value="Genomic_DNA"/>
</dbReference>
<sequence length="649" mass="74122">MKIKSNFPVILLLLFFTSFINGQNIAKNFVEPPREFSVMPFWFWNDTLKADEILRQIKDFDEHGVYGFVIHPRMGLPIGMDFLSEEMLSLMKVAIEEAERRSMKVILYDEGSYPSGSCEGRVVAKNPAHAARGLAKIDLETGEKPALKDGWNLVTVLQRPNGKQMAVVEQPSNGHIRGIHWVDEAKGKEDLPPAGDILNPEAVSSFIELVYDRFAENFKQYFGKTVLAVFTDEPDPLGRGSKRGIVPGNKNLLPQINKILGYDFTPYFSDLWYEDHENWEQHRKDYHRAIAICLEENYYGRLSKWCESHGIALTGHPAGSMDLGAQKYFQIPGQDLVWRYVEPGEKALNGQHSTMAKNASSAMVHLNRRRNSNELYGAYGHNLTYDEMVWLANWCFVRGQNLLYPHAFYYSIRGARYDERPPDVGPHAKWWSNYKDYADACRRLCWLNTDSRQVCEIAVLGDANWLPDQSAKIFFQNQKDFNYLELSHLISDATVDKSGVHIAGMNYKAVILDGLQIVPDNIKPTLNKLAENDQLIIFKDSPFISTFPKTKVAQTAAELIAETEKLIQPDLSLSPSSENIRYRHVTKEGIHYYILFNEQETSVTTKISVPVKGNQWWLDEFTAKATLAQKGQKITFQPHELKLLMVKEN</sequence>
<dbReference type="PANTHER" id="PTHR36848:SF2">
    <property type="entry name" value="SECRETED PROTEIN"/>
    <property type="match status" value="1"/>
</dbReference>
<dbReference type="PANTHER" id="PTHR36848">
    <property type="entry name" value="DNA-BINDING PROTEIN (PUTATIVE SECRETED PROTEIN)-RELATED"/>
    <property type="match status" value="1"/>
</dbReference>
<dbReference type="AlphaFoldDB" id="A0A6I6JQF2"/>
<accession>A0A6I6JQF2</accession>
<organism evidence="1 2">
    <name type="scientific">Maribellus comscasis</name>
    <dbReference type="NCBI Taxonomy" id="2681766"/>
    <lineage>
        <taxon>Bacteria</taxon>
        <taxon>Pseudomonadati</taxon>
        <taxon>Bacteroidota</taxon>
        <taxon>Bacteroidia</taxon>
        <taxon>Marinilabiliales</taxon>
        <taxon>Prolixibacteraceae</taxon>
        <taxon>Maribellus</taxon>
    </lineage>
</organism>
<evidence type="ECO:0000313" key="1">
    <source>
        <dbReference type="EMBL" id="QGY45206.1"/>
    </source>
</evidence>